<reference evidence="2" key="1">
    <citation type="submission" date="2020-06" db="EMBL/GenBank/DDBJ databases">
        <authorList>
            <person name="Li T."/>
            <person name="Hu X."/>
            <person name="Zhang T."/>
            <person name="Song X."/>
            <person name="Zhang H."/>
            <person name="Dai N."/>
            <person name="Sheng W."/>
            <person name="Hou X."/>
            <person name="Wei L."/>
        </authorList>
    </citation>
    <scope>NUCLEOTIDE SEQUENCE</scope>
    <source>
        <strain evidence="2">K16</strain>
        <tissue evidence="2">Leaf</tissue>
    </source>
</reference>
<dbReference type="EMBL" id="JACGWL010000352">
    <property type="protein sequence ID" value="KAK4384059.1"/>
    <property type="molecule type" value="Genomic_DNA"/>
</dbReference>
<dbReference type="InterPro" id="IPR040256">
    <property type="entry name" value="At4g02000-like"/>
</dbReference>
<feature type="compositionally biased region" description="Polar residues" evidence="1">
    <location>
        <begin position="192"/>
        <end position="207"/>
    </location>
</feature>
<accession>A0AAE1T8Q2</accession>
<evidence type="ECO:0000313" key="3">
    <source>
        <dbReference type="Proteomes" id="UP001289374"/>
    </source>
</evidence>
<protein>
    <recommendedName>
        <fullName evidence="4">DUF4283 domain-containing protein</fullName>
    </recommendedName>
</protein>
<feature type="region of interest" description="Disordered" evidence="1">
    <location>
        <begin position="472"/>
        <end position="497"/>
    </location>
</feature>
<comment type="caution">
    <text evidence="2">The sequence shown here is derived from an EMBL/GenBank/DDBJ whole genome shotgun (WGS) entry which is preliminary data.</text>
</comment>
<evidence type="ECO:0000313" key="2">
    <source>
        <dbReference type="EMBL" id="KAK4384059.1"/>
    </source>
</evidence>
<dbReference type="Proteomes" id="UP001289374">
    <property type="component" value="Unassembled WGS sequence"/>
</dbReference>
<name>A0AAE1T8Q2_9LAMI</name>
<feature type="region of interest" description="Disordered" evidence="1">
    <location>
        <begin position="169"/>
        <end position="226"/>
    </location>
</feature>
<evidence type="ECO:0008006" key="4">
    <source>
        <dbReference type="Google" id="ProtNLM"/>
    </source>
</evidence>
<gene>
    <name evidence="2" type="ORF">Sango_3095900</name>
</gene>
<sequence>MEDEGEEGELGKDGHGDVLAVPATLPSAEGEMIMEKLKVDFNLKEFFELASWVIDEGDSESMEILKALKKMEGEAWGRDYVGRTWRIPACAEFHHGAWTLNGPLAAAALTDEAELSAAAALTDKVPNFIIAHGTLHGPLAAAALTDEAEFSATAALTDKAPQSFITRGASRWPLPAPTSTATPLDAEKSPGMSASHTLSTPLTATSIDNEDSSLPPRKVHAPAKQPSTTLLLAVPTMKYHHPPSANPLFGLNGAFHHRSPVGSPSPTTCVHPAATGAHSMPWDRVVKTQQHQLHCQSHCTELSRRHQRHRRPLEFRRTHCRSYILRWNTTAVGYFLGKKPYFHHLNEFVRSIWPDGLSTVASGIGRPLYPDAITHACTRLDFARVCIMLNVSSKLPKHVVIMMPNELGGESACKVDIEYEWLPPKCTGCASLGHSMKECPLSKQTKPAVAIYVRKPPPPTPAAPELKFSEQGQADLVPEEIHPETETDRVGEEMSEYGNDKSNDIVLFNAFDVLQETNDDADGSPKS</sequence>
<keyword evidence="3" id="KW-1185">Reference proteome</keyword>
<proteinExistence type="predicted"/>
<feature type="compositionally biased region" description="Basic and acidic residues" evidence="1">
    <location>
        <begin position="479"/>
        <end position="497"/>
    </location>
</feature>
<dbReference type="PANTHER" id="PTHR31286">
    <property type="entry name" value="GLYCINE-RICH CELL WALL STRUCTURAL PROTEIN 1.8-LIKE"/>
    <property type="match status" value="1"/>
</dbReference>
<evidence type="ECO:0000256" key="1">
    <source>
        <dbReference type="SAM" id="MobiDB-lite"/>
    </source>
</evidence>
<dbReference type="PANTHER" id="PTHR31286:SF165">
    <property type="entry name" value="DUF4283 DOMAIN-CONTAINING PROTEIN"/>
    <property type="match status" value="1"/>
</dbReference>
<reference evidence="2" key="2">
    <citation type="journal article" date="2024" name="Plant">
        <title>Genomic evolution and insights into agronomic trait innovations of Sesamum species.</title>
        <authorList>
            <person name="Miao H."/>
            <person name="Wang L."/>
            <person name="Qu L."/>
            <person name="Liu H."/>
            <person name="Sun Y."/>
            <person name="Le M."/>
            <person name="Wang Q."/>
            <person name="Wei S."/>
            <person name="Zheng Y."/>
            <person name="Lin W."/>
            <person name="Duan Y."/>
            <person name="Cao H."/>
            <person name="Xiong S."/>
            <person name="Wang X."/>
            <person name="Wei L."/>
            <person name="Li C."/>
            <person name="Ma Q."/>
            <person name="Ju M."/>
            <person name="Zhao R."/>
            <person name="Li G."/>
            <person name="Mu C."/>
            <person name="Tian Q."/>
            <person name="Mei H."/>
            <person name="Zhang T."/>
            <person name="Gao T."/>
            <person name="Zhang H."/>
        </authorList>
    </citation>
    <scope>NUCLEOTIDE SEQUENCE</scope>
    <source>
        <strain evidence="2">K16</strain>
    </source>
</reference>
<organism evidence="2 3">
    <name type="scientific">Sesamum angolense</name>
    <dbReference type="NCBI Taxonomy" id="2727404"/>
    <lineage>
        <taxon>Eukaryota</taxon>
        <taxon>Viridiplantae</taxon>
        <taxon>Streptophyta</taxon>
        <taxon>Embryophyta</taxon>
        <taxon>Tracheophyta</taxon>
        <taxon>Spermatophyta</taxon>
        <taxon>Magnoliopsida</taxon>
        <taxon>eudicotyledons</taxon>
        <taxon>Gunneridae</taxon>
        <taxon>Pentapetalae</taxon>
        <taxon>asterids</taxon>
        <taxon>lamiids</taxon>
        <taxon>Lamiales</taxon>
        <taxon>Pedaliaceae</taxon>
        <taxon>Sesamum</taxon>
    </lineage>
</organism>
<dbReference type="AlphaFoldDB" id="A0AAE1T8Q2"/>